<feature type="region of interest" description="Disordered" evidence="1">
    <location>
        <begin position="1"/>
        <end position="31"/>
    </location>
</feature>
<sequence>MASATDKKRDLKGLDKRKVEAAEEEAKERGVGGLIQSRRCVNAHDKVTGHPVSWASPYEKRSPTQRPAWRSTCNMENGRRARPPVPTCAGAPGLPTWASDLQRKKLTLTNLQLDPKRGAGSRTPGLSVEPKFLSTPNHREQKPQPLIPVRVQKARLKIMDPERVRTLRSAGLHVPVAGNTGVRLNIPRNSQLALRTKPLAPPKRPTKHTCSAPALNRRETAPIMCRKEQTEKEELSNPKEGLLLAQQLEHIDLREENTTQSYLDRAPSVTIYLDGPKQSAEEQCLKDVESMDNQSSLLEMEETISSKSDSIKMVTCNQSYRTPCYVQTKLSGQDCSLLQSLDHRQEQFSEEVEDHKTVIHTSMEVSRQAKRQGTVGCTQVQRSEQAEGQGTVDCTQIQYSQQTEDQGTLERSQVQLSEELEGHVTVEHMQMEVSRQAKSQGTVGCTQVEHTEQAEGQGTVDCTQIQYSQKADDQGTLEHSQVQLSEEVEGQGTVDCTQIQYSQKADDQGTLERSQVQISEEVEGHMQMKVLRQAKSQETIGFTQVQCSGRTEGQEIVVHNHIQLLSKAEDQEAVDHIVNHPFICVRNSQSKAVGLSSDSSDSGLDLGCSSTEGVIENPEHWSSAENQLKRDNIIRRSQGVLVLTNSTDENAIFIPKLEFAFTPDSSVDYSVLPQPKWNHLMKRSESQSIYTPRGPSLSKSIKSDKCKSSLLVGGRSENYPSSSASTSTNNRHLGTTNPNCPLYGIVDLSLSFRDKFLAETVPSDIPKILLTDEENEDD</sequence>
<feature type="region of interest" description="Disordered" evidence="1">
    <location>
        <begin position="684"/>
        <end position="703"/>
    </location>
</feature>
<accession>A0A8J0TIE4</accession>
<protein>
    <submittedName>
        <fullName evidence="3">Uncharacterized protein LOC108698160</fullName>
    </submittedName>
</protein>
<feature type="compositionally biased region" description="Polar residues" evidence="1">
    <location>
        <begin position="718"/>
        <end position="736"/>
    </location>
</feature>
<dbReference type="GeneID" id="108698160"/>
<dbReference type="Proteomes" id="UP000186698">
    <property type="component" value="Chromosome 8L"/>
</dbReference>
<evidence type="ECO:0000313" key="3">
    <source>
        <dbReference type="RefSeq" id="XP_018084927.1"/>
    </source>
</evidence>
<dbReference type="OrthoDB" id="9909866at2759"/>
<gene>
    <name evidence="3" type="primary">LOC108698160</name>
</gene>
<feature type="compositionally biased region" description="Basic and acidic residues" evidence="1">
    <location>
        <begin position="1"/>
        <end position="30"/>
    </location>
</feature>
<feature type="region of interest" description="Disordered" evidence="1">
    <location>
        <begin position="114"/>
        <end position="142"/>
    </location>
</feature>
<proteinExistence type="predicted"/>
<evidence type="ECO:0000313" key="2">
    <source>
        <dbReference type="Proteomes" id="UP000186698"/>
    </source>
</evidence>
<reference evidence="3" key="1">
    <citation type="submission" date="2025-08" db="UniProtKB">
        <authorList>
            <consortium name="RefSeq"/>
        </authorList>
    </citation>
    <scope>IDENTIFICATION</scope>
    <source>
        <strain evidence="3">J_2021</strain>
        <tissue evidence="3">Erythrocytes</tissue>
    </source>
</reference>
<feature type="region of interest" description="Disordered" evidence="1">
    <location>
        <begin position="713"/>
        <end position="736"/>
    </location>
</feature>
<keyword evidence="2" id="KW-1185">Reference proteome</keyword>
<dbReference type="RefSeq" id="XP_018084927.1">
    <property type="nucleotide sequence ID" value="XM_018229438.2"/>
</dbReference>
<dbReference type="KEGG" id="xla:108698160"/>
<dbReference type="AlphaFoldDB" id="A0A8J0TIE4"/>
<evidence type="ECO:0000256" key="1">
    <source>
        <dbReference type="SAM" id="MobiDB-lite"/>
    </source>
</evidence>
<organism evidence="2 3">
    <name type="scientific">Xenopus laevis</name>
    <name type="common">African clawed frog</name>
    <dbReference type="NCBI Taxonomy" id="8355"/>
    <lineage>
        <taxon>Eukaryota</taxon>
        <taxon>Metazoa</taxon>
        <taxon>Chordata</taxon>
        <taxon>Craniata</taxon>
        <taxon>Vertebrata</taxon>
        <taxon>Euteleostomi</taxon>
        <taxon>Amphibia</taxon>
        <taxon>Batrachia</taxon>
        <taxon>Anura</taxon>
        <taxon>Pipoidea</taxon>
        <taxon>Pipidae</taxon>
        <taxon>Xenopodinae</taxon>
        <taxon>Xenopus</taxon>
        <taxon>Xenopus</taxon>
    </lineage>
</organism>
<name>A0A8J0TIE4_XENLA</name>